<evidence type="ECO:0000256" key="1">
    <source>
        <dbReference type="SAM" id="MobiDB-lite"/>
    </source>
</evidence>
<reference evidence="2" key="2">
    <citation type="submission" date="2020-09" db="EMBL/GenBank/DDBJ databases">
        <authorList>
            <person name="Sun Q."/>
            <person name="Ohkuma M."/>
        </authorList>
    </citation>
    <scope>NUCLEOTIDE SEQUENCE</scope>
    <source>
        <strain evidence="2">JCM 4637</strain>
    </source>
</reference>
<dbReference type="Proteomes" id="UP000638353">
    <property type="component" value="Unassembled WGS sequence"/>
</dbReference>
<protein>
    <submittedName>
        <fullName evidence="2">Uncharacterized protein</fullName>
    </submittedName>
</protein>
<proteinExistence type="predicted"/>
<comment type="caution">
    <text evidence="2">The sequence shown here is derived from an EMBL/GenBank/DDBJ whole genome shotgun (WGS) entry which is preliminary data.</text>
</comment>
<gene>
    <name evidence="2" type="ORF">GCM10010334_12140</name>
</gene>
<evidence type="ECO:0000313" key="2">
    <source>
        <dbReference type="EMBL" id="GHC83237.1"/>
    </source>
</evidence>
<evidence type="ECO:0000313" key="3">
    <source>
        <dbReference type="Proteomes" id="UP000638353"/>
    </source>
</evidence>
<sequence length="118" mass="11857">MLVAAGAVVVGAWAVGSGGAPDGQDSRPPGAGGRAATAAAAGKGPVGWETYRRLDRAAHLPTGVETRMFSSFDRKGGNDDGFDGKTPCMRESSAGCVIAEHVGRGRSRRCGSPGGRGT</sequence>
<accession>A0A918WU62</accession>
<dbReference type="EMBL" id="BMVC01000002">
    <property type="protein sequence ID" value="GHC83237.1"/>
    <property type="molecule type" value="Genomic_DNA"/>
</dbReference>
<organism evidence="2 3">
    <name type="scientific">Streptomyces finlayi</name>
    <dbReference type="NCBI Taxonomy" id="67296"/>
    <lineage>
        <taxon>Bacteria</taxon>
        <taxon>Bacillati</taxon>
        <taxon>Actinomycetota</taxon>
        <taxon>Actinomycetes</taxon>
        <taxon>Kitasatosporales</taxon>
        <taxon>Streptomycetaceae</taxon>
        <taxon>Streptomyces</taxon>
    </lineage>
</organism>
<dbReference type="AlphaFoldDB" id="A0A918WU62"/>
<name>A0A918WU62_9ACTN</name>
<feature type="region of interest" description="Disordered" evidence="1">
    <location>
        <begin position="14"/>
        <end position="45"/>
    </location>
</feature>
<reference evidence="2" key="1">
    <citation type="journal article" date="2014" name="Int. J. Syst. Evol. Microbiol.">
        <title>Complete genome sequence of Corynebacterium casei LMG S-19264T (=DSM 44701T), isolated from a smear-ripened cheese.</title>
        <authorList>
            <consortium name="US DOE Joint Genome Institute (JGI-PGF)"/>
            <person name="Walter F."/>
            <person name="Albersmeier A."/>
            <person name="Kalinowski J."/>
            <person name="Ruckert C."/>
        </authorList>
    </citation>
    <scope>NUCLEOTIDE SEQUENCE</scope>
    <source>
        <strain evidence="2">JCM 4637</strain>
    </source>
</reference>
<feature type="compositionally biased region" description="Low complexity" evidence="1">
    <location>
        <begin position="34"/>
        <end position="45"/>
    </location>
</feature>